<keyword evidence="2" id="KW-0472">Membrane</keyword>
<dbReference type="RefSeq" id="WP_182121363.1">
    <property type="nucleotide sequence ID" value="NZ_CP059567.1"/>
</dbReference>
<feature type="coiled-coil region" evidence="1">
    <location>
        <begin position="67"/>
        <end position="97"/>
    </location>
</feature>
<dbReference type="EMBL" id="CP059567">
    <property type="protein sequence ID" value="QMT39545.1"/>
    <property type="molecule type" value="Genomic_DNA"/>
</dbReference>
<dbReference type="KEGG" id="nsg:H3L94_06570"/>
<name>A0A7D7N273_9NEIS</name>
<dbReference type="GO" id="GO:0043683">
    <property type="term" value="P:type IV pilus assembly"/>
    <property type="evidence" value="ECO:0007669"/>
    <property type="project" value="TreeGrafter"/>
</dbReference>
<dbReference type="PANTHER" id="PTHR40278:SF2">
    <property type="entry name" value="TYPE IV PILUS INNER MEMBRANE COMPONENT PILN"/>
    <property type="match status" value="1"/>
</dbReference>
<dbReference type="InterPro" id="IPR052534">
    <property type="entry name" value="Extracell_DNA_Util/SecSys_Comp"/>
</dbReference>
<keyword evidence="2" id="KW-1133">Transmembrane helix</keyword>
<protein>
    <submittedName>
        <fullName evidence="3">PilN domain-containing protein</fullName>
    </submittedName>
</protein>
<dbReference type="InterPro" id="IPR007813">
    <property type="entry name" value="PilN"/>
</dbReference>
<evidence type="ECO:0000313" key="4">
    <source>
        <dbReference type="Proteomes" id="UP000514752"/>
    </source>
</evidence>
<dbReference type="AlphaFoldDB" id="A0A7D7N273"/>
<feature type="transmembrane region" description="Helical" evidence="2">
    <location>
        <begin position="27"/>
        <end position="46"/>
    </location>
</feature>
<dbReference type="Proteomes" id="UP000514752">
    <property type="component" value="Chromosome"/>
</dbReference>
<accession>A0A7D7N273</accession>
<keyword evidence="2" id="KW-0812">Transmembrane</keyword>
<gene>
    <name evidence="3" type="ORF">H3L94_06570</name>
</gene>
<evidence type="ECO:0000256" key="2">
    <source>
        <dbReference type="SAM" id="Phobius"/>
    </source>
</evidence>
<dbReference type="PANTHER" id="PTHR40278">
    <property type="entry name" value="DNA UTILIZATION PROTEIN HOFN"/>
    <property type="match status" value="1"/>
</dbReference>
<dbReference type="Pfam" id="PF05137">
    <property type="entry name" value="PilN"/>
    <property type="match status" value="1"/>
</dbReference>
<sequence>MTPLIKINMLPYREQLDQKKKSQFNRLMLLSLLAGIGLCAFTYMTLSGMKLNQESRNQQLTTGIALLDEKIQEVASLEKEKAAFLTRKQKVEELENKRFEAARIIDMLNAVAPEGVYLTSIKATDHKNYTLSGKATSDSKIADFMRVIPTTHVFEQPALSSIKKVDAVQEFELTVALSATSVSKQAETSTDTVQ</sequence>
<proteinExistence type="predicted"/>
<evidence type="ECO:0000256" key="1">
    <source>
        <dbReference type="SAM" id="Coils"/>
    </source>
</evidence>
<organism evidence="3 4">
    <name type="scientific">Neisseria shayeganii</name>
    <dbReference type="NCBI Taxonomy" id="607712"/>
    <lineage>
        <taxon>Bacteria</taxon>
        <taxon>Pseudomonadati</taxon>
        <taxon>Pseudomonadota</taxon>
        <taxon>Betaproteobacteria</taxon>
        <taxon>Neisseriales</taxon>
        <taxon>Neisseriaceae</taxon>
        <taxon>Neisseria</taxon>
    </lineage>
</organism>
<evidence type="ECO:0000313" key="3">
    <source>
        <dbReference type="EMBL" id="QMT39545.1"/>
    </source>
</evidence>
<keyword evidence="1" id="KW-0175">Coiled coil</keyword>
<dbReference type="GO" id="GO:0043107">
    <property type="term" value="P:type IV pilus-dependent motility"/>
    <property type="evidence" value="ECO:0007669"/>
    <property type="project" value="TreeGrafter"/>
</dbReference>
<reference evidence="3 4" key="1">
    <citation type="submission" date="2020-07" db="EMBL/GenBank/DDBJ databases">
        <title>Genomic diversity of species in the Neisseriaceae family.</title>
        <authorList>
            <person name="Vincent A.T."/>
            <person name="Bernet E."/>
            <person name="Veyrier F.J."/>
        </authorList>
    </citation>
    <scope>NUCLEOTIDE SEQUENCE [LARGE SCALE GENOMIC DNA]</scope>
    <source>
        <strain evidence="3 4">DSM 22244</strain>
    </source>
</reference>